<reference evidence="2" key="1">
    <citation type="journal article" date="2020" name="Fungal Divers.">
        <title>Resolving the Mortierellaceae phylogeny through synthesis of multi-gene phylogenetics and phylogenomics.</title>
        <authorList>
            <person name="Vandepol N."/>
            <person name="Liber J."/>
            <person name="Desiro A."/>
            <person name="Na H."/>
            <person name="Kennedy M."/>
            <person name="Barry K."/>
            <person name="Grigoriev I.V."/>
            <person name="Miller A.N."/>
            <person name="O'Donnell K."/>
            <person name="Stajich J.E."/>
            <person name="Bonito G."/>
        </authorList>
    </citation>
    <scope>NUCLEOTIDE SEQUENCE</scope>
    <source>
        <strain evidence="2">REB-010B</strain>
    </source>
</reference>
<proteinExistence type="predicted"/>
<gene>
    <name evidence="2" type="ORF">BGZ99_005820</name>
</gene>
<evidence type="ECO:0000256" key="1">
    <source>
        <dbReference type="SAM" id="MobiDB-lite"/>
    </source>
</evidence>
<sequence length="224" mass="24637">MSLLRANLGRSFYAAQARVAAPATAAVLPHWNRSFSISTPSDLRKVDVFKTAPGWDPLMATESEADVKADREGLPKNMKQFQRRTIELLHEMHGINEKASKASKSTTPNGVKHIEKKIDYTFDLLEDELGSNSKVLKKGEEVVDNIVHRAQEAGANLGETAGTVKDKVGQADMHWKAGETVSEFVKDSIQTVKKTMGLSGSQTEEKIKKKGKNVDDKMDTDRGA</sequence>
<keyword evidence="3" id="KW-1185">Reference proteome</keyword>
<accession>A0A9P6RGL4</accession>
<organism evidence="2 3">
    <name type="scientific">Dissophora globulifera</name>
    <dbReference type="NCBI Taxonomy" id="979702"/>
    <lineage>
        <taxon>Eukaryota</taxon>
        <taxon>Fungi</taxon>
        <taxon>Fungi incertae sedis</taxon>
        <taxon>Mucoromycota</taxon>
        <taxon>Mortierellomycotina</taxon>
        <taxon>Mortierellomycetes</taxon>
        <taxon>Mortierellales</taxon>
        <taxon>Mortierellaceae</taxon>
        <taxon>Dissophora</taxon>
    </lineage>
</organism>
<name>A0A9P6RGL4_9FUNG</name>
<dbReference type="OrthoDB" id="529205at2759"/>
<feature type="region of interest" description="Disordered" evidence="1">
    <location>
        <begin position="196"/>
        <end position="224"/>
    </location>
</feature>
<comment type="caution">
    <text evidence="2">The sequence shown here is derived from an EMBL/GenBank/DDBJ whole genome shotgun (WGS) entry which is preliminary data.</text>
</comment>
<evidence type="ECO:0000313" key="2">
    <source>
        <dbReference type="EMBL" id="KAG0318174.1"/>
    </source>
</evidence>
<protein>
    <submittedName>
        <fullName evidence="2">Uncharacterized protein</fullName>
    </submittedName>
</protein>
<dbReference type="AlphaFoldDB" id="A0A9P6RGL4"/>
<dbReference type="Proteomes" id="UP000738325">
    <property type="component" value="Unassembled WGS sequence"/>
</dbReference>
<feature type="compositionally biased region" description="Basic and acidic residues" evidence="1">
    <location>
        <begin position="203"/>
        <end position="224"/>
    </location>
</feature>
<evidence type="ECO:0000313" key="3">
    <source>
        <dbReference type="Proteomes" id="UP000738325"/>
    </source>
</evidence>
<dbReference type="EMBL" id="JAAAIP010000385">
    <property type="protein sequence ID" value="KAG0318174.1"/>
    <property type="molecule type" value="Genomic_DNA"/>
</dbReference>